<feature type="region of interest" description="Disordered" evidence="1">
    <location>
        <begin position="39"/>
        <end position="74"/>
    </location>
</feature>
<reference evidence="4" key="1">
    <citation type="submission" date="2023-07" db="EMBL/GenBank/DDBJ databases">
        <title>Novel species in the genus Lipingzhangella isolated from Sambhar Salt Lake.</title>
        <authorList>
            <person name="Jiya N."/>
            <person name="Kajale S."/>
            <person name="Sharma A."/>
        </authorList>
    </citation>
    <scope>NUCLEOTIDE SEQUENCE [LARGE SCALE GENOMIC DNA]</scope>
    <source>
        <strain evidence="4">LS1_29</strain>
    </source>
</reference>
<keyword evidence="4" id="KW-1185">Reference proteome</keyword>
<accession>A0ABU2H3E1</accession>
<protein>
    <recommendedName>
        <fullName evidence="5">Nuclear transport factor 2 family protein</fullName>
    </recommendedName>
</protein>
<comment type="caution">
    <text evidence="3">The sequence shown here is derived from an EMBL/GenBank/DDBJ whole genome shotgun (WGS) entry which is preliminary data.</text>
</comment>
<name>A0ABU2H3E1_9ACTN</name>
<evidence type="ECO:0000256" key="2">
    <source>
        <dbReference type="SAM" id="SignalP"/>
    </source>
</evidence>
<evidence type="ECO:0000313" key="4">
    <source>
        <dbReference type="Proteomes" id="UP001250214"/>
    </source>
</evidence>
<organism evidence="3 4">
    <name type="scientific">Lipingzhangella rawalii</name>
    <dbReference type="NCBI Taxonomy" id="2055835"/>
    <lineage>
        <taxon>Bacteria</taxon>
        <taxon>Bacillati</taxon>
        <taxon>Actinomycetota</taxon>
        <taxon>Actinomycetes</taxon>
        <taxon>Streptosporangiales</taxon>
        <taxon>Nocardiopsidaceae</taxon>
        <taxon>Lipingzhangella</taxon>
    </lineage>
</organism>
<dbReference type="EMBL" id="JAVLVT010000002">
    <property type="protein sequence ID" value="MDS1269818.1"/>
    <property type="molecule type" value="Genomic_DNA"/>
</dbReference>
<dbReference type="Proteomes" id="UP001250214">
    <property type="component" value="Unassembled WGS sequence"/>
</dbReference>
<keyword evidence="2" id="KW-0732">Signal</keyword>
<dbReference type="SUPFAM" id="SSF54427">
    <property type="entry name" value="NTF2-like"/>
    <property type="match status" value="1"/>
</dbReference>
<evidence type="ECO:0008006" key="5">
    <source>
        <dbReference type="Google" id="ProtNLM"/>
    </source>
</evidence>
<feature type="signal peptide" evidence="2">
    <location>
        <begin position="1"/>
        <end position="36"/>
    </location>
</feature>
<evidence type="ECO:0000256" key="1">
    <source>
        <dbReference type="SAM" id="MobiDB-lite"/>
    </source>
</evidence>
<dbReference type="InterPro" id="IPR032710">
    <property type="entry name" value="NTF2-like_dom_sf"/>
</dbReference>
<evidence type="ECO:0000313" key="3">
    <source>
        <dbReference type="EMBL" id="MDS1269818.1"/>
    </source>
</evidence>
<sequence>MPAPIPTLQKARLMQFSHLLPLAVAPVFALALVGCADDGEDPNTGDSEDTAEEADTDTDTADAEADAADSGDLSPEEAVQELVERHMEAITNADAEAYCATIGEGVGPKHPDNEEPCVEGMQSGWEANPDELAESQEDVARSEIVTIDTTDDETGATVEVGINNPVTRYGQRLELEQTDGEWFVVNLETLYQYPEE</sequence>
<gene>
    <name evidence="3" type="ORF">RIF23_05860</name>
</gene>
<proteinExistence type="predicted"/>
<feature type="chain" id="PRO_5045724824" description="Nuclear transport factor 2 family protein" evidence="2">
    <location>
        <begin position="37"/>
        <end position="196"/>
    </location>
</feature>